<organism evidence="4 5">
    <name type="scientific">Mycoplasma mycoides subsp. capri LC str. 95010</name>
    <dbReference type="NCBI Taxonomy" id="862259"/>
    <lineage>
        <taxon>Bacteria</taxon>
        <taxon>Bacillati</taxon>
        <taxon>Mycoplasmatota</taxon>
        <taxon>Mollicutes</taxon>
        <taxon>Mycoplasmataceae</taxon>
        <taxon>Mycoplasma</taxon>
    </lineage>
</organism>
<dbReference type="OrthoDB" id="10016316at2"/>
<dbReference type="HOGENOM" id="CLU_890871_0_0_14"/>
<dbReference type="PROSITE" id="PS51257">
    <property type="entry name" value="PROKAR_LIPOPROTEIN"/>
    <property type="match status" value="1"/>
</dbReference>
<feature type="signal peptide" evidence="3">
    <location>
        <begin position="1"/>
        <end position="23"/>
    </location>
</feature>
<dbReference type="Proteomes" id="UP000010103">
    <property type="component" value="Chromosome"/>
</dbReference>
<reference evidence="5" key="2">
    <citation type="journal article" date="2011" name="BMC Genomics">
        <title>Mycoplasma mycoides, from mycoides Small Colony to capri. A microevolutionary perspective.</title>
        <authorList>
            <person name="Thiaucourt F."/>
            <person name="Manso-Silvan L."/>
            <person name="Salah W."/>
            <person name="Barbe V."/>
            <person name="Berger A."/>
            <person name="Jacob D."/>
            <person name="Breton M."/>
            <person name="Dupuy V."/>
            <person name="Lomenech A.M."/>
            <person name="Blanchard A."/>
            <person name="Sirand-Pugnet P."/>
        </authorList>
    </citation>
    <scope>NUCLEOTIDE SEQUENCE [LARGE SCALE GENOMIC DNA]</scope>
    <source>
        <strain evidence="5">95010</strain>
    </source>
</reference>
<proteinExistence type="predicted"/>
<dbReference type="RefSeq" id="WP_013729239.1">
    <property type="nucleotide sequence ID" value="NC_015431.1"/>
</dbReference>
<dbReference type="KEGG" id="mml:MLC_0830"/>
<protein>
    <recommendedName>
        <fullName evidence="6">Lipoprotein</fullName>
    </recommendedName>
</protein>
<evidence type="ECO:0000313" key="4">
    <source>
        <dbReference type="EMBL" id="CBW53811.1"/>
    </source>
</evidence>
<gene>
    <name evidence="4" type="ORF">MLC_0830</name>
</gene>
<accession>F4MNX9</accession>
<dbReference type="NCBIfam" id="NF038029">
    <property type="entry name" value="LP_plasma"/>
    <property type="match status" value="1"/>
</dbReference>
<evidence type="ECO:0000256" key="3">
    <source>
        <dbReference type="SAM" id="SignalP"/>
    </source>
</evidence>
<feature type="chain" id="PRO_5003311344" description="Lipoprotein" evidence="3">
    <location>
        <begin position="24"/>
        <end position="312"/>
    </location>
</feature>
<sequence>MKKLLAILGTMAISSTGASLVIACDNPTKNDSKKPETKPETPTNSGSNETSNQGSNEGSNKEKDNSEPSKPTKPVKPASGTASLVSKTDISAWSSIFMDSITGEDIQDHSVEEKEKADKAKNKEFVEVLDEINKLTPTLENELKQLAQKFKEIKEKLAKEKELKDQKNNKEFVEVLDEINKLSVTFEKELKALFKKIGENELEKERLYKEFTTSSSNATKYYFEALDTKKEVSEWNFERGRLVELISSIDRQVKELKSSGKDIKSVIDTVKSNLENYKNSIKEHKNSKVFWKYEMWTHWLEDVLTNLKNQNQ</sequence>
<evidence type="ECO:0000256" key="2">
    <source>
        <dbReference type="SAM" id="MobiDB-lite"/>
    </source>
</evidence>
<reference evidence="5" key="1">
    <citation type="journal article" date="2011" name="BMC Genomics">
        <title>Mycoplasma mycoides, from "mycoides Small Colony" to "capri". A microevolutionary perspective.</title>
        <authorList>
            <person name="Thiaucourt F."/>
            <person name="Manso-Silvan L."/>
            <person name="Salah W."/>
            <person name="Barbe V."/>
            <person name="Berger A."/>
            <person name="Jacob D."/>
            <person name="Breton M."/>
            <person name="Dupuy V."/>
            <person name="Lomenech A.M."/>
            <person name="Blanchard A."/>
            <person name="Sirand-Pugnet P."/>
        </authorList>
    </citation>
    <scope>NUCLEOTIDE SEQUENCE [LARGE SCALE GENOMIC DNA]</scope>
    <source>
        <strain evidence="5">95010</strain>
    </source>
</reference>
<evidence type="ECO:0008006" key="6">
    <source>
        <dbReference type="Google" id="ProtNLM"/>
    </source>
</evidence>
<keyword evidence="1" id="KW-0175">Coiled coil</keyword>
<feature type="compositionally biased region" description="Basic and acidic residues" evidence="2">
    <location>
        <begin position="28"/>
        <end position="39"/>
    </location>
</feature>
<dbReference type="InterPro" id="IPR054816">
    <property type="entry name" value="Lipoprotein_mollicutes-type_CS"/>
</dbReference>
<feature type="region of interest" description="Disordered" evidence="2">
    <location>
        <begin position="23"/>
        <end position="84"/>
    </location>
</feature>
<dbReference type="EMBL" id="FQ377874">
    <property type="protein sequence ID" value="CBW53811.1"/>
    <property type="molecule type" value="Genomic_DNA"/>
</dbReference>
<keyword evidence="3" id="KW-0732">Signal</keyword>
<feature type="compositionally biased region" description="Polar residues" evidence="2">
    <location>
        <begin position="40"/>
        <end position="58"/>
    </location>
</feature>
<dbReference type="AlphaFoldDB" id="F4MNX9"/>
<feature type="coiled-coil region" evidence="1">
    <location>
        <begin position="129"/>
        <end position="170"/>
    </location>
</feature>
<evidence type="ECO:0000313" key="5">
    <source>
        <dbReference type="Proteomes" id="UP000010103"/>
    </source>
</evidence>
<name>F4MNX9_MYCML</name>
<evidence type="ECO:0000256" key="1">
    <source>
        <dbReference type="SAM" id="Coils"/>
    </source>
</evidence>